<dbReference type="PANTHER" id="PTHR12461">
    <property type="entry name" value="HYPOXIA-INDUCIBLE FACTOR 1 ALPHA INHIBITOR-RELATED"/>
    <property type="match status" value="1"/>
</dbReference>
<dbReference type="PROSITE" id="PS50222">
    <property type="entry name" value="EF_HAND_2"/>
    <property type="match status" value="1"/>
</dbReference>
<dbReference type="PROSITE" id="PS51184">
    <property type="entry name" value="JMJC"/>
    <property type="match status" value="1"/>
</dbReference>
<sequence length="378" mass="43504">MDAYVISQVPQPMERDIGIPPCLRCGSFSEAIQEVHLFLSARGGQTKLHQDPYSNIHCIFNGTKDWLLVHPDQTDLVYMSDDSKFEWGGYSEIDIDSIDLEMFPKIKDVHYSKVTMNKGDCIFMPGGYWHQVRSWGYMNSAVSIWFSQLKQFTDKSCDQVKVTFTPMDQVMVLWQFSGHGDLTQGHMDIHIVKRFLLSLADEEGKIWLDGFAATYLDSESDERDVTREDEEERGRKLIEYLDPDGDGYVTQEYILNLTIDQLKEVLLFIDPNDVSNTEEFEYSHIDAYDIEGLLTQCYNKRGMFDKEKFLSSYVEDLGGTPGKAAEIVESLGAHNKEVSLTDVVNLIPQALHKFHSSKVHDPSFERKMYQHLHQHDEL</sequence>
<evidence type="ECO:0008006" key="5">
    <source>
        <dbReference type="Google" id="ProtNLM"/>
    </source>
</evidence>
<protein>
    <recommendedName>
        <fullName evidence="5">JmjC domain-containing protein</fullName>
    </recommendedName>
</protein>
<feature type="domain" description="EF-hand" evidence="1">
    <location>
        <begin position="229"/>
        <end position="264"/>
    </location>
</feature>
<dbReference type="EMBL" id="MU825420">
    <property type="protein sequence ID" value="KAJ7390114.1"/>
    <property type="molecule type" value="Genomic_DNA"/>
</dbReference>
<gene>
    <name evidence="3" type="ORF">OS493_027150</name>
</gene>
<feature type="domain" description="JmjC" evidence="2">
    <location>
        <begin position="1"/>
        <end position="161"/>
    </location>
</feature>
<evidence type="ECO:0000259" key="1">
    <source>
        <dbReference type="PROSITE" id="PS50222"/>
    </source>
</evidence>
<comment type="caution">
    <text evidence="3">The sequence shown here is derived from an EMBL/GenBank/DDBJ whole genome shotgun (WGS) entry which is preliminary data.</text>
</comment>
<dbReference type="GO" id="GO:0005509">
    <property type="term" value="F:calcium ion binding"/>
    <property type="evidence" value="ECO:0007669"/>
    <property type="project" value="InterPro"/>
</dbReference>
<dbReference type="InterPro" id="IPR003347">
    <property type="entry name" value="JmjC_dom"/>
</dbReference>
<keyword evidence="4" id="KW-1185">Reference proteome</keyword>
<proteinExistence type="predicted"/>
<dbReference type="InterPro" id="IPR002048">
    <property type="entry name" value="EF_hand_dom"/>
</dbReference>
<dbReference type="Pfam" id="PF13621">
    <property type="entry name" value="Cupin_8"/>
    <property type="match status" value="1"/>
</dbReference>
<name>A0A9X0A1W6_9CNID</name>
<organism evidence="3 4">
    <name type="scientific">Desmophyllum pertusum</name>
    <dbReference type="NCBI Taxonomy" id="174260"/>
    <lineage>
        <taxon>Eukaryota</taxon>
        <taxon>Metazoa</taxon>
        <taxon>Cnidaria</taxon>
        <taxon>Anthozoa</taxon>
        <taxon>Hexacorallia</taxon>
        <taxon>Scleractinia</taxon>
        <taxon>Caryophylliina</taxon>
        <taxon>Caryophylliidae</taxon>
        <taxon>Desmophyllum</taxon>
    </lineage>
</organism>
<accession>A0A9X0A1W6</accession>
<dbReference type="Gene3D" id="2.60.120.650">
    <property type="entry name" value="Cupin"/>
    <property type="match status" value="1"/>
</dbReference>
<dbReference type="InterPro" id="IPR041667">
    <property type="entry name" value="Cupin_8"/>
</dbReference>
<dbReference type="SMART" id="SM00558">
    <property type="entry name" value="JmjC"/>
    <property type="match status" value="1"/>
</dbReference>
<dbReference type="Proteomes" id="UP001163046">
    <property type="component" value="Unassembled WGS sequence"/>
</dbReference>
<dbReference type="OrthoDB" id="415358at2759"/>
<evidence type="ECO:0000313" key="4">
    <source>
        <dbReference type="Proteomes" id="UP001163046"/>
    </source>
</evidence>
<reference evidence="3" key="1">
    <citation type="submission" date="2023-01" db="EMBL/GenBank/DDBJ databases">
        <title>Genome assembly of the deep-sea coral Lophelia pertusa.</title>
        <authorList>
            <person name="Herrera S."/>
            <person name="Cordes E."/>
        </authorList>
    </citation>
    <scope>NUCLEOTIDE SEQUENCE</scope>
    <source>
        <strain evidence="3">USNM1676648</strain>
        <tissue evidence="3">Polyp</tissue>
    </source>
</reference>
<evidence type="ECO:0000259" key="2">
    <source>
        <dbReference type="PROSITE" id="PS51184"/>
    </source>
</evidence>
<dbReference type="AlphaFoldDB" id="A0A9X0A1W6"/>
<dbReference type="PANTHER" id="PTHR12461:SF37">
    <property type="entry name" value="JMJC DOMAIN-CONTAINING PROTEIN"/>
    <property type="match status" value="1"/>
</dbReference>
<evidence type="ECO:0000313" key="3">
    <source>
        <dbReference type="EMBL" id="KAJ7390114.1"/>
    </source>
</evidence>
<dbReference type="SUPFAM" id="SSF51197">
    <property type="entry name" value="Clavaminate synthase-like"/>
    <property type="match status" value="1"/>
</dbReference>